<dbReference type="RefSeq" id="XP_008785898.3">
    <property type="nucleotide sequence ID" value="XM_008787676.4"/>
</dbReference>
<evidence type="ECO:0000256" key="1">
    <source>
        <dbReference type="ARBA" id="ARBA00004323"/>
    </source>
</evidence>
<accession>A0A8B7BUY0</accession>
<evidence type="ECO:0000256" key="3">
    <source>
        <dbReference type="ARBA" id="ARBA00022676"/>
    </source>
</evidence>
<protein>
    <submittedName>
        <fullName evidence="8">Alpha-1,3-arabinosyltransferase XAT3-like</fullName>
    </submittedName>
</protein>
<evidence type="ECO:0000256" key="4">
    <source>
        <dbReference type="ARBA" id="ARBA00022679"/>
    </source>
</evidence>
<dbReference type="Proteomes" id="UP000228380">
    <property type="component" value="Chromosome 8"/>
</dbReference>
<keyword evidence="7" id="KW-1185">Reference proteome</keyword>
<dbReference type="PANTHER" id="PTHR20961:SF108">
    <property type="entry name" value="GLYCOSYLTRANSFERASE"/>
    <property type="match status" value="1"/>
</dbReference>
<dbReference type="OrthoDB" id="529273at2759"/>
<dbReference type="InterPro" id="IPR007657">
    <property type="entry name" value="Glycosyltransferase_61"/>
</dbReference>
<evidence type="ECO:0000313" key="7">
    <source>
        <dbReference type="Proteomes" id="UP000228380"/>
    </source>
</evidence>
<comment type="pathway">
    <text evidence="2">Glycan metabolism.</text>
</comment>
<dbReference type="GO" id="GO:0016763">
    <property type="term" value="F:pentosyltransferase activity"/>
    <property type="evidence" value="ECO:0007669"/>
    <property type="project" value="UniProtKB-ARBA"/>
</dbReference>
<name>A0A8B7BUY0_PHODC</name>
<sequence>MAKGSRRLVLGFLLLLLLYATFLRSNIASLHLGKLQLPHWSDNLIPTGRSDGTNVDDVELTRFLLRRLVPGKARRELSQNGISCIADPESDLCVTTDAVRISTATSSSPATVYLTAGQQLRPGFNPFVLRPYPRKTDSFAMQRTAPVHLLAAHSKPPPCDSTHPFPAILFSTGGFAGNFFHDVNDVLIPLFLTAGHLRSRAQLLVADFEPWWTQKYRRVLLHLSSAASLAVASSPSTPVEPKVHCFPAAVVGLKYHGSLLCNTSDSPGGVSTLDFRRFLHDALGLKGERAAGAMRPVLVLISRRRSRALLNEDGVVALAKKVGFEVEVTAPARMSSVGEFAGVVNGCGVLMGVHGAGLTNMVFLPAGAVVVQVVPWGLDWAAAEYYARPARRMGLHYVEYHAAVEESTLYDKYPKDNPVLVDPWSINRQGYNVSRPIYTDGQNLTLDLARFRETLSQALQLLPRPTRPW</sequence>
<evidence type="ECO:0000313" key="8">
    <source>
        <dbReference type="RefSeq" id="XP_008785898.3"/>
    </source>
</evidence>
<keyword evidence="3" id="KW-0328">Glycosyltransferase</keyword>
<gene>
    <name evidence="8" type="primary">LOC103704408</name>
</gene>
<evidence type="ECO:0000259" key="6">
    <source>
        <dbReference type="Pfam" id="PF04577"/>
    </source>
</evidence>
<dbReference type="Pfam" id="PF04577">
    <property type="entry name" value="Glyco_transf_61"/>
    <property type="match status" value="1"/>
</dbReference>
<dbReference type="PANTHER" id="PTHR20961">
    <property type="entry name" value="GLYCOSYLTRANSFERASE"/>
    <property type="match status" value="1"/>
</dbReference>
<proteinExistence type="predicted"/>
<feature type="domain" description="Glycosyltransferase 61 catalytic" evidence="6">
    <location>
        <begin position="238"/>
        <end position="371"/>
    </location>
</feature>
<dbReference type="AlphaFoldDB" id="A0A8B7BUY0"/>
<keyword evidence="4" id="KW-0808">Transferase</keyword>
<dbReference type="InterPro" id="IPR049625">
    <property type="entry name" value="Glyco_transf_61_cat"/>
</dbReference>
<keyword evidence="5" id="KW-0325">Glycoprotein</keyword>
<reference evidence="8" key="2">
    <citation type="submission" date="2025-08" db="UniProtKB">
        <authorList>
            <consortium name="RefSeq"/>
        </authorList>
    </citation>
    <scope>IDENTIFICATION</scope>
    <source>
        <tissue evidence="8">Young leaves</tissue>
    </source>
</reference>
<comment type="subcellular location">
    <subcellularLocation>
        <location evidence="1">Golgi apparatus membrane</location>
        <topology evidence="1">Single-pass type II membrane protein</topology>
    </subcellularLocation>
</comment>
<dbReference type="GO" id="GO:0000139">
    <property type="term" value="C:Golgi membrane"/>
    <property type="evidence" value="ECO:0007669"/>
    <property type="project" value="UniProtKB-SubCell"/>
</dbReference>
<reference evidence="7" key="1">
    <citation type="journal article" date="2019" name="Nat. Commun.">
        <title>Genome-wide association mapping of date palm fruit traits.</title>
        <authorList>
            <person name="Hazzouri K.M."/>
            <person name="Gros-Balthazard M."/>
            <person name="Flowers J.M."/>
            <person name="Copetti D."/>
            <person name="Lemansour A."/>
            <person name="Lebrun M."/>
            <person name="Masmoudi K."/>
            <person name="Ferrand S."/>
            <person name="Dhar M.I."/>
            <person name="Fresquez Z.A."/>
            <person name="Rosas U."/>
            <person name="Zhang J."/>
            <person name="Talag J."/>
            <person name="Lee S."/>
            <person name="Kudrna D."/>
            <person name="Powell R.F."/>
            <person name="Leitch I.J."/>
            <person name="Krueger R.R."/>
            <person name="Wing R.A."/>
            <person name="Amiri K.M.A."/>
            <person name="Purugganan M.D."/>
        </authorList>
    </citation>
    <scope>NUCLEOTIDE SEQUENCE [LARGE SCALE GENOMIC DNA]</scope>
    <source>
        <strain evidence="7">cv. Khalas</strain>
    </source>
</reference>
<evidence type="ECO:0000256" key="5">
    <source>
        <dbReference type="ARBA" id="ARBA00023180"/>
    </source>
</evidence>
<dbReference type="KEGG" id="pda:103704408"/>
<organism evidence="7 8">
    <name type="scientific">Phoenix dactylifera</name>
    <name type="common">Date palm</name>
    <dbReference type="NCBI Taxonomy" id="42345"/>
    <lineage>
        <taxon>Eukaryota</taxon>
        <taxon>Viridiplantae</taxon>
        <taxon>Streptophyta</taxon>
        <taxon>Embryophyta</taxon>
        <taxon>Tracheophyta</taxon>
        <taxon>Spermatophyta</taxon>
        <taxon>Magnoliopsida</taxon>
        <taxon>Liliopsida</taxon>
        <taxon>Arecaceae</taxon>
        <taxon>Coryphoideae</taxon>
        <taxon>Phoeniceae</taxon>
        <taxon>Phoenix</taxon>
    </lineage>
</organism>
<dbReference type="GeneID" id="103704408"/>
<evidence type="ECO:0000256" key="2">
    <source>
        <dbReference type="ARBA" id="ARBA00004881"/>
    </source>
</evidence>